<feature type="transmembrane region" description="Helical" evidence="4">
    <location>
        <begin position="357"/>
        <end position="378"/>
    </location>
</feature>
<evidence type="ECO:0000256" key="2">
    <source>
        <dbReference type="ARBA" id="ARBA00022803"/>
    </source>
</evidence>
<dbReference type="AlphaFoldDB" id="A0A1F7ICN0"/>
<dbReference type="EMBL" id="MGAF01000022">
    <property type="protein sequence ID" value="OGK41118.1"/>
    <property type="molecule type" value="Genomic_DNA"/>
</dbReference>
<organism evidence="5 6">
    <name type="scientific">Candidatus Roizmanbacteria bacterium RIFCSPLOWO2_01_FULL_35_13</name>
    <dbReference type="NCBI Taxonomy" id="1802055"/>
    <lineage>
        <taxon>Bacteria</taxon>
        <taxon>Candidatus Roizmaniibacteriota</taxon>
    </lineage>
</organism>
<reference evidence="5 6" key="1">
    <citation type="journal article" date="2016" name="Nat. Commun.">
        <title>Thousands of microbial genomes shed light on interconnected biogeochemical processes in an aquifer system.</title>
        <authorList>
            <person name="Anantharaman K."/>
            <person name="Brown C.T."/>
            <person name="Hug L.A."/>
            <person name="Sharon I."/>
            <person name="Castelle C.J."/>
            <person name="Probst A.J."/>
            <person name="Thomas B.C."/>
            <person name="Singh A."/>
            <person name="Wilkins M.J."/>
            <person name="Karaoz U."/>
            <person name="Brodie E.L."/>
            <person name="Williams K.H."/>
            <person name="Hubbard S.S."/>
            <person name="Banfield J.F."/>
        </authorList>
    </citation>
    <scope>NUCLEOTIDE SEQUENCE [LARGE SCALE GENOMIC DNA]</scope>
</reference>
<dbReference type="PANTHER" id="PTHR44227">
    <property type="match status" value="1"/>
</dbReference>
<evidence type="ECO:0000256" key="3">
    <source>
        <dbReference type="PROSITE-ProRule" id="PRU00339"/>
    </source>
</evidence>
<evidence type="ECO:0000256" key="1">
    <source>
        <dbReference type="ARBA" id="ARBA00022737"/>
    </source>
</evidence>
<dbReference type="Gene3D" id="1.25.40.10">
    <property type="entry name" value="Tetratricopeptide repeat domain"/>
    <property type="match status" value="1"/>
</dbReference>
<comment type="caution">
    <text evidence="5">The sequence shown here is derived from an EMBL/GenBank/DDBJ whole genome shotgun (WGS) entry which is preliminary data.</text>
</comment>
<evidence type="ECO:0000313" key="5">
    <source>
        <dbReference type="EMBL" id="OGK41118.1"/>
    </source>
</evidence>
<keyword evidence="4" id="KW-0472">Membrane</keyword>
<feature type="transmembrane region" description="Helical" evidence="4">
    <location>
        <begin position="329"/>
        <end position="350"/>
    </location>
</feature>
<evidence type="ECO:0000256" key="4">
    <source>
        <dbReference type="SAM" id="Phobius"/>
    </source>
</evidence>
<sequence length="550" mass="63275">MKREKLLLTLVLIIIFLVHSGYINNGFTWLDHGDIEGGRAVLPLSRLQQAFFTRFGETNFYRPLVTILNSTDVHLYGRSAQGFHLTNISLYLLVVVATFYFVRTFFELSKRESLFIAFVVGIHPLTILPVGAISYRQELLTVMFTFVTITTYLKFFETKKRIWIIVSLFFWLLALFSKETALFWVPGLIFIWESSQGFENLRQQFKYFLAFLFTAIFYIILRIQTVPEFWTEQSQNLNLNEAIGTRLSVFLSQLLNIIVPFQSGLSDATLITKITTVKPILAILILFAGLILVLRNKKNSILFRLVFFVLIMLLPALSIIPLPRFNSPHYGFIAAPAAGVIVILIAGFITNKLAKSVFLIFISTWLLIMIVSTFRAGFQFKDDFTLFNPEVKKDNNFKEGHFYLGDYYLRRGNFKEAEKHLEVSLQENPKLIAFVDRSAAMTNLAGAYLAQQKFGKAEKLLEELIKKSSGNNRLMVLYNLAVISERKSDYEKVVNLLKNEVNQWQEPQPLLLYVKGLVKIGRESDADNILKNKLFVIDKQKRQEIIQSAR</sequence>
<feature type="transmembrane region" description="Helical" evidence="4">
    <location>
        <begin position="114"/>
        <end position="133"/>
    </location>
</feature>
<feature type="transmembrane region" description="Helical" evidence="4">
    <location>
        <begin position="301"/>
        <end position="323"/>
    </location>
</feature>
<dbReference type="PROSITE" id="PS50005">
    <property type="entry name" value="TPR"/>
    <property type="match status" value="1"/>
</dbReference>
<evidence type="ECO:0000313" key="6">
    <source>
        <dbReference type="Proteomes" id="UP000179270"/>
    </source>
</evidence>
<feature type="transmembrane region" description="Helical" evidence="4">
    <location>
        <begin position="204"/>
        <end position="221"/>
    </location>
</feature>
<dbReference type="Pfam" id="PF14559">
    <property type="entry name" value="TPR_19"/>
    <property type="match status" value="1"/>
</dbReference>
<keyword evidence="4" id="KW-0812">Transmembrane</keyword>
<dbReference type="STRING" id="1802055.A3A74_02120"/>
<feature type="repeat" description="TPR" evidence="3">
    <location>
        <begin position="398"/>
        <end position="431"/>
    </location>
</feature>
<dbReference type="SUPFAM" id="SSF48452">
    <property type="entry name" value="TPR-like"/>
    <property type="match status" value="1"/>
</dbReference>
<dbReference type="Proteomes" id="UP000179270">
    <property type="component" value="Unassembled WGS sequence"/>
</dbReference>
<keyword evidence="1" id="KW-0677">Repeat</keyword>
<dbReference type="InterPro" id="IPR011990">
    <property type="entry name" value="TPR-like_helical_dom_sf"/>
</dbReference>
<dbReference type="InterPro" id="IPR052346">
    <property type="entry name" value="O-mannosyl-transferase_TMTC"/>
</dbReference>
<feature type="transmembrane region" description="Helical" evidence="4">
    <location>
        <begin position="274"/>
        <end position="294"/>
    </location>
</feature>
<protein>
    <submittedName>
        <fullName evidence="5">Uncharacterized protein</fullName>
    </submittedName>
</protein>
<keyword evidence="4" id="KW-1133">Transmembrane helix</keyword>
<accession>A0A1F7ICN0</accession>
<feature type="transmembrane region" description="Helical" evidence="4">
    <location>
        <begin position="168"/>
        <end position="192"/>
    </location>
</feature>
<feature type="transmembrane region" description="Helical" evidence="4">
    <location>
        <begin position="82"/>
        <end position="102"/>
    </location>
</feature>
<gene>
    <name evidence="5" type="ORF">A3A74_02120</name>
</gene>
<dbReference type="SMART" id="SM00028">
    <property type="entry name" value="TPR"/>
    <property type="match status" value="2"/>
</dbReference>
<name>A0A1F7ICN0_9BACT</name>
<proteinExistence type="predicted"/>
<feature type="transmembrane region" description="Helical" evidence="4">
    <location>
        <begin position="242"/>
        <end position="262"/>
    </location>
</feature>
<dbReference type="PANTHER" id="PTHR44227:SF3">
    <property type="entry name" value="PROTEIN O-MANNOSYL-TRANSFERASE TMTC4"/>
    <property type="match status" value="1"/>
</dbReference>
<feature type="transmembrane region" description="Helical" evidence="4">
    <location>
        <begin position="139"/>
        <end position="156"/>
    </location>
</feature>
<keyword evidence="2 3" id="KW-0802">TPR repeat</keyword>
<dbReference type="InterPro" id="IPR019734">
    <property type="entry name" value="TPR_rpt"/>
</dbReference>